<dbReference type="GO" id="GO:0006405">
    <property type="term" value="P:RNA export from nucleus"/>
    <property type="evidence" value="ECO:0007669"/>
    <property type="project" value="TreeGrafter"/>
</dbReference>
<sequence length="1372" mass="151663">MNLTGSVMDRTGQLDQYRTYMDSLDLAGKMIELQINKDNNFPTLISMMRLTAESGATVSGMNDSDYPSLNNLSGGLADLKQLRSQFQFPLPREVMEHFSHMQCHCMMGLFTDIHRAWLTIDSDIYVWSYEHGSDVAYYDALGETILCVGLIRPKPGVFKSFIRYLLILATTIDIVILGVTFSTANGQHEEMHVILEPVFSVPTDGIIATTIVGTDSGRIFIGGRDGNLYEIVYQAEGGWFSKRCRKVNHSVGTLSYILPSFLSAAFAEEDSISQIAVDGSRHVLYTLSNKGTIAVFDMGSDGQSMSRTTALSQASIVQNAIKIVNKTLDSNNFRPIVSISAIQSKESTHLNLVGVTQTGARLYFTTGCVSRGVRPYTLNLLHVRLPPGYAANAPSHRPAKVHMATYNKGNTILITSGGGECDTLWCLSSDPYPFHPYLVEVQTVLNLNGRVWALAEIGGELPIGPIANCQAIADVDTTTTTQPDSSLDQPDPPLVVRQHIEPPRKYVVLTPQGTEIFHKLRPVDILRQIMTERGGPENDAVKTFFEVQSEEQACATCLILACLESTQNAQLSEWATRAFFLYGGEPRTGVPARPNIAASPFPYSVAGNFNPNVVSTPVAHNAPHSSFAGVSMGISNQGATDGHLMSYSAKHNGLYLYVSRILRPLWSQKVTQRITADNRKNFLVSAVSGEDCVWVLSHLHALRAFLDRNTQLAMLNSSSSQFQTSLSISRHVDPLETPGPNRIGAPHTALQEAQLEEKRSLDALKTFLSHTCEVLGLWKVLSDHQFHNLAQGLAPEDQSHLSVMTFRDLILVGQPLCSALITSLINSYLSDNASVDSVSAKLREICPKLYRNEDAACNKANEMLIKAKSEANVDEKERLLQRALQLCKEVAPNLNLGAACSKFYSAQWYDGVLQLCVSFANKLDPKDVAVHYYRNGEPNEDTEGCQAFMHRMDAYKELVGVLDQLYGQSRTHNTSVVPLSPGPPAIRDSAPSAPIDSQAQAKRLIDLALRCEDELCHVAIYEWMLRRGLEGELLAGSNVYRGLETFLSRAARSRPDSIEVNDLLWKFHERNGNHAAAAKILFQLASKPRSLIHLKQRVDYLAHAIMCMRSDKVGAAPNLGVFLRELEDQMEVARIQQKILDAVSNLRSQHPQPEAVETAIVRLNTSLYDITQLYQDYAEPFDLWECKLAIIHVSGHTDPTLIENIWRNIISTEMNRRHTQDRLSALMDKVKSLGQEYSLASRSFPIALLVKALEVEVCSAKGDPSIVHSTMLSTGVPLPVLLDVYEKMIAANDRCFLEKGNDFHLIQAVSIMVNKFANTPTMVAVSERRSIVAKSGDVISICLNTLYSKPGTQDLIEQLRGIQAKLNRLGGM</sequence>
<proteinExistence type="inferred from homology"/>
<dbReference type="CTD" id="34527"/>
<dbReference type="Pfam" id="PF03177">
    <property type="entry name" value="Nucleoporin_C"/>
    <property type="match status" value="1"/>
</dbReference>
<dbReference type="GO" id="GO:0000972">
    <property type="term" value="P:transcription-dependent tethering of RNA polymerase II gene DNA at nuclear periphery"/>
    <property type="evidence" value="ECO:0007669"/>
    <property type="project" value="TreeGrafter"/>
</dbReference>
<dbReference type="RefSeq" id="XP_026283960.1">
    <property type="nucleotide sequence ID" value="XM_026428175.2"/>
</dbReference>
<evidence type="ECO:0000259" key="6">
    <source>
        <dbReference type="Pfam" id="PF03177"/>
    </source>
</evidence>
<dbReference type="InterPro" id="IPR042533">
    <property type="entry name" value="Nucleoporin_Nup155_C_1"/>
</dbReference>
<evidence type="ECO:0000256" key="4">
    <source>
        <dbReference type="ARBA" id="ARBA00023242"/>
    </source>
</evidence>
<dbReference type="FunFam" id="1.25.40.440:FF:000001">
    <property type="entry name" value="Nuclear pore complex subunit"/>
    <property type="match status" value="1"/>
</dbReference>
<reference evidence="9" key="1">
    <citation type="submission" date="2025-08" db="UniProtKB">
        <authorList>
            <consortium name="RefSeq"/>
        </authorList>
    </citation>
    <scope>IDENTIFICATION</scope>
    <source>
        <tissue evidence="9">Whole organism</tissue>
    </source>
</reference>
<gene>
    <name evidence="9" type="primary">LOC113210282</name>
</gene>
<comment type="similarity">
    <text evidence="2">Belongs to the non-repetitive/WGA-negative nucleoporin family.</text>
</comment>
<dbReference type="InterPro" id="IPR007187">
    <property type="entry name" value="Nucleoporin_Nup133/Nup155_C"/>
</dbReference>
<dbReference type="InterPro" id="IPR014908">
    <property type="entry name" value="Nucleoporin_Nup133/Nup155_N"/>
</dbReference>
<dbReference type="GO" id="GO:0017056">
    <property type="term" value="F:structural constituent of nuclear pore"/>
    <property type="evidence" value="ECO:0007669"/>
    <property type="project" value="InterPro"/>
</dbReference>
<protein>
    <submittedName>
        <fullName evidence="9">Nuclear pore complex protein Nup155</fullName>
    </submittedName>
</protein>
<keyword evidence="8" id="KW-1185">Reference proteome</keyword>
<dbReference type="OrthoDB" id="338970at2759"/>
<dbReference type="GO" id="GO:0006606">
    <property type="term" value="P:protein import into nucleus"/>
    <property type="evidence" value="ECO:0007669"/>
    <property type="project" value="TreeGrafter"/>
</dbReference>
<dbReference type="Gene3D" id="1.25.40.440">
    <property type="entry name" value="Nucleoporin, helical domain, central subdomain"/>
    <property type="match status" value="1"/>
</dbReference>
<comment type="subcellular location">
    <subcellularLocation>
        <location evidence="1">Nucleus</location>
    </subcellularLocation>
</comment>
<dbReference type="Gene3D" id="1.25.40.450">
    <property type="entry name" value="Nucleoporin, helical domain, N-terminal subdomain"/>
    <property type="match status" value="1"/>
</dbReference>
<evidence type="ECO:0000259" key="7">
    <source>
        <dbReference type="Pfam" id="PF08801"/>
    </source>
</evidence>
<evidence type="ECO:0000256" key="1">
    <source>
        <dbReference type="ARBA" id="ARBA00004123"/>
    </source>
</evidence>
<dbReference type="Proteomes" id="UP000504606">
    <property type="component" value="Unplaced"/>
</dbReference>
<dbReference type="GeneID" id="113210282"/>
<keyword evidence="5" id="KW-1133">Transmembrane helix</keyword>
<accession>A0A6J1SX82</accession>
<evidence type="ECO:0000313" key="8">
    <source>
        <dbReference type="Proteomes" id="UP000504606"/>
    </source>
</evidence>
<evidence type="ECO:0000313" key="9">
    <source>
        <dbReference type="RefSeq" id="XP_026283960.1"/>
    </source>
</evidence>
<dbReference type="Gene3D" id="1.20.120.1880">
    <property type="entry name" value="Nucleoporin, helical C-terminal domain"/>
    <property type="match status" value="1"/>
</dbReference>
<organism evidence="8 9">
    <name type="scientific">Frankliniella occidentalis</name>
    <name type="common">Western flower thrips</name>
    <name type="synonym">Euthrips occidentalis</name>
    <dbReference type="NCBI Taxonomy" id="133901"/>
    <lineage>
        <taxon>Eukaryota</taxon>
        <taxon>Metazoa</taxon>
        <taxon>Ecdysozoa</taxon>
        <taxon>Arthropoda</taxon>
        <taxon>Hexapoda</taxon>
        <taxon>Insecta</taxon>
        <taxon>Pterygota</taxon>
        <taxon>Neoptera</taxon>
        <taxon>Paraneoptera</taxon>
        <taxon>Thysanoptera</taxon>
        <taxon>Terebrantia</taxon>
        <taxon>Thripoidea</taxon>
        <taxon>Thripidae</taxon>
        <taxon>Frankliniella</taxon>
    </lineage>
</organism>
<keyword evidence="3" id="KW-0813">Transport</keyword>
<dbReference type="InterPro" id="IPR042538">
    <property type="entry name" value="Nucleoporin_Nup155_C_3"/>
</dbReference>
<feature type="domain" description="Nucleoporin Nup133/Nup155-like C-terminal" evidence="6">
    <location>
        <begin position="648"/>
        <end position="1318"/>
    </location>
</feature>
<dbReference type="PANTHER" id="PTHR10350">
    <property type="entry name" value="NUCLEAR PORE COMPLEX PROTEIN NUP155"/>
    <property type="match status" value="1"/>
</dbReference>
<dbReference type="KEGG" id="foc:113210282"/>
<dbReference type="GO" id="GO:0036228">
    <property type="term" value="P:protein localization to nuclear inner membrane"/>
    <property type="evidence" value="ECO:0007669"/>
    <property type="project" value="TreeGrafter"/>
</dbReference>
<feature type="transmembrane region" description="Helical" evidence="5">
    <location>
        <begin position="161"/>
        <end position="181"/>
    </location>
</feature>
<keyword evidence="5" id="KW-0812">Transmembrane</keyword>
<dbReference type="InterPro" id="IPR042537">
    <property type="entry name" value="Nucleoporin_Nup155_C_2"/>
</dbReference>
<keyword evidence="5" id="KW-0472">Membrane</keyword>
<feature type="domain" description="Nucleoporin Nup133/Nup155-like N-terminal" evidence="7">
    <location>
        <begin position="85"/>
        <end position="513"/>
    </location>
</feature>
<name>A0A6J1SX82_FRAOC</name>
<dbReference type="InterPro" id="IPR004870">
    <property type="entry name" value="Nucleoporin_Nup155"/>
</dbReference>
<evidence type="ECO:0000256" key="2">
    <source>
        <dbReference type="ARBA" id="ARBA00007373"/>
    </source>
</evidence>
<dbReference type="PANTHER" id="PTHR10350:SF6">
    <property type="entry name" value="NUCLEAR PORE COMPLEX PROTEIN NUP155"/>
    <property type="match status" value="1"/>
</dbReference>
<dbReference type="Pfam" id="PF08801">
    <property type="entry name" value="Nucleoporin_N"/>
    <property type="match status" value="1"/>
</dbReference>
<evidence type="ECO:0000256" key="3">
    <source>
        <dbReference type="ARBA" id="ARBA00022448"/>
    </source>
</evidence>
<evidence type="ECO:0000256" key="5">
    <source>
        <dbReference type="SAM" id="Phobius"/>
    </source>
</evidence>
<dbReference type="Gene3D" id="1.20.58.1780">
    <property type="match status" value="1"/>
</dbReference>
<keyword evidence="4" id="KW-0539">Nucleus</keyword>
<dbReference type="GO" id="GO:0044611">
    <property type="term" value="C:nuclear pore inner ring"/>
    <property type="evidence" value="ECO:0007669"/>
    <property type="project" value="TreeGrafter"/>
</dbReference>